<proteinExistence type="predicted"/>
<dbReference type="RefSeq" id="WP_051277757.1">
    <property type="nucleotide sequence ID" value="NZ_LT906453.1"/>
</dbReference>
<reference evidence="2 3" key="1">
    <citation type="submission" date="2017-06" db="EMBL/GenBank/DDBJ databases">
        <authorList>
            <consortium name="Pathogen Informatics"/>
        </authorList>
    </citation>
    <scope>NUCLEOTIDE SEQUENCE [LARGE SCALE GENOMIC DNA]</scope>
    <source>
        <strain evidence="2 3">NCTC13039</strain>
    </source>
</reference>
<dbReference type="InterPro" id="IPR013381">
    <property type="entry name" value="CRISPR-assoc_prot_Cse1"/>
</dbReference>
<name>A0A239VI68_9MICO</name>
<gene>
    <name evidence="2" type="ORF">SAMEA4475696_01286</name>
</gene>
<dbReference type="KEGG" id="dco:SAMEA4475696_1286"/>
<dbReference type="STRING" id="1121387.GCA_000429885_02025"/>
<organism evidence="2 3">
    <name type="scientific">Dermatophilus congolensis</name>
    <dbReference type="NCBI Taxonomy" id="1863"/>
    <lineage>
        <taxon>Bacteria</taxon>
        <taxon>Bacillati</taxon>
        <taxon>Actinomycetota</taxon>
        <taxon>Actinomycetes</taxon>
        <taxon>Micrococcales</taxon>
        <taxon>Dermatophilaceae</taxon>
        <taxon>Dermatophilus</taxon>
    </lineage>
</organism>
<evidence type="ECO:0000313" key="2">
    <source>
        <dbReference type="EMBL" id="SNV21586.1"/>
    </source>
</evidence>
<dbReference type="GeneID" id="63459513"/>
<dbReference type="CDD" id="cd09729">
    <property type="entry name" value="Cse1_I-E"/>
    <property type="match status" value="1"/>
</dbReference>
<protein>
    <submittedName>
        <fullName evidence="2">CRISPR type I-E/ECOLI-associated protein CasA/Cse1</fullName>
    </submittedName>
</protein>
<sequence>MTIAPTTSSTEPKKKHTSFNLLTEPWLLARSQSGEVEQIGLLEAFERAHQITGLGGEIPTQEAACLRLMLAILYRAIDVPEGEEMTTWEQLWEQRRLPVEQVCPYLMKHADRFDLLHPRTPFFQVAGLHTASGKTSGLGKIIAELPDGAPFFTTRAGQSSEQLSFAEAARWLVHVQAYDYSGIKSGAVGDDRVKGGKGYPIGVGFTGWLGLIILEGKTLAETLLLNLSLRFWRADDLPPWEREPVGAEIDLTHPQPRGPVSAATWQGRRVRLIHDGFNVVDVLLANGDPLGPQNRQTVEPMTSWRFSEPQTKKANGVTTYMPLAHQPSRALWRGLGSMLGERVSQAATKANAAAFLRAGNLEWLSDLVDDGIVKRDFPMRFRAVGMEYGAQSASVTAVIDDRLELAPAVIADPLVRRQAIDAVDAAEEAVRALGRLATNLADASGRHLLPGMEDGARARAGETTYALLDLPYRTWVGTLTAENLDERRQAWQQTVWHIANRVASELAQAAGTPALVGRTVNSRYLNTSIAENFFRAALKKALPYAFPQEKQTDEPKIESPSDGKEQQ</sequence>
<keyword evidence="3" id="KW-1185">Reference proteome</keyword>
<feature type="compositionally biased region" description="Basic and acidic residues" evidence="1">
    <location>
        <begin position="550"/>
        <end position="567"/>
    </location>
</feature>
<dbReference type="EMBL" id="LT906453">
    <property type="protein sequence ID" value="SNV21586.1"/>
    <property type="molecule type" value="Genomic_DNA"/>
</dbReference>
<dbReference type="Pfam" id="PF09481">
    <property type="entry name" value="CRISPR_Cse1"/>
    <property type="match status" value="1"/>
</dbReference>
<accession>A0A239VI68</accession>
<evidence type="ECO:0000313" key="3">
    <source>
        <dbReference type="Proteomes" id="UP000242637"/>
    </source>
</evidence>
<dbReference type="NCBIfam" id="TIGR02547">
    <property type="entry name" value="casA_cse1"/>
    <property type="match status" value="1"/>
</dbReference>
<feature type="region of interest" description="Disordered" evidence="1">
    <location>
        <begin position="547"/>
        <end position="567"/>
    </location>
</feature>
<evidence type="ECO:0000256" key="1">
    <source>
        <dbReference type="SAM" id="MobiDB-lite"/>
    </source>
</evidence>
<dbReference type="OrthoDB" id="3187690at2"/>
<dbReference type="Proteomes" id="UP000242637">
    <property type="component" value="Chromosome 1"/>
</dbReference>
<dbReference type="Gene3D" id="1.10.132.100">
    <property type="match status" value="1"/>
</dbReference>
<dbReference type="AlphaFoldDB" id="A0A239VI68"/>